<accession>A7SIB1</accession>
<protein>
    <recommendedName>
        <fullName evidence="2">Apple domain-containing protein</fullName>
    </recommendedName>
</protein>
<evidence type="ECO:0000313" key="3">
    <source>
        <dbReference type="EMBL" id="EDO36564.1"/>
    </source>
</evidence>
<evidence type="ECO:0000256" key="1">
    <source>
        <dbReference type="SAM" id="MobiDB-lite"/>
    </source>
</evidence>
<dbReference type="EMBL" id="DS469667">
    <property type="protein sequence ID" value="EDO36564.1"/>
    <property type="molecule type" value="Genomic_DNA"/>
</dbReference>
<dbReference type="InterPro" id="IPR013320">
    <property type="entry name" value="ConA-like_dom_sf"/>
</dbReference>
<proteinExistence type="predicted"/>
<feature type="region of interest" description="Disordered" evidence="1">
    <location>
        <begin position="285"/>
        <end position="304"/>
    </location>
</feature>
<gene>
    <name evidence="3" type="ORF">NEMVEDRAFT_v1g212711</name>
</gene>
<feature type="domain" description="Apple" evidence="2">
    <location>
        <begin position="363"/>
        <end position="446"/>
    </location>
</feature>
<dbReference type="AlphaFoldDB" id="A7SIB1"/>
<dbReference type="Proteomes" id="UP000001593">
    <property type="component" value="Unassembled WGS sequence"/>
</dbReference>
<evidence type="ECO:0000313" key="4">
    <source>
        <dbReference type="Proteomes" id="UP000001593"/>
    </source>
</evidence>
<dbReference type="PhylomeDB" id="A7SIB1"/>
<dbReference type="InterPro" id="IPR003609">
    <property type="entry name" value="Pan_app"/>
</dbReference>
<dbReference type="InParanoid" id="A7SIB1"/>
<dbReference type="eggNOG" id="ENOG502SPKV">
    <property type="taxonomic scope" value="Eukaryota"/>
</dbReference>
<dbReference type="Gene3D" id="3.50.4.10">
    <property type="entry name" value="Hepatocyte Growth Factor"/>
    <property type="match status" value="1"/>
</dbReference>
<keyword evidence="4" id="KW-1185">Reference proteome</keyword>
<evidence type="ECO:0000259" key="2">
    <source>
        <dbReference type="PROSITE" id="PS50948"/>
    </source>
</evidence>
<dbReference type="SUPFAM" id="SSF57414">
    <property type="entry name" value="Hairpin loop containing domain-like"/>
    <property type="match status" value="1"/>
</dbReference>
<reference evidence="3 4" key="1">
    <citation type="journal article" date="2007" name="Science">
        <title>Sea anemone genome reveals ancestral eumetazoan gene repertoire and genomic organization.</title>
        <authorList>
            <person name="Putnam N.H."/>
            <person name="Srivastava M."/>
            <person name="Hellsten U."/>
            <person name="Dirks B."/>
            <person name="Chapman J."/>
            <person name="Salamov A."/>
            <person name="Terry A."/>
            <person name="Shapiro H."/>
            <person name="Lindquist E."/>
            <person name="Kapitonov V.V."/>
            <person name="Jurka J."/>
            <person name="Genikhovich G."/>
            <person name="Grigoriev I.V."/>
            <person name="Lucas S.M."/>
            <person name="Steele R.E."/>
            <person name="Finnerty J.R."/>
            <person name="Technau U."/>
            <person name="Martindale M.Q."/>
            <person name="Rokhsar D.S."/>
        </authorList>
    </citation>
    <scope>NUCLEOTIDE SEQUENCE [LARGE SCALE GENOMIC DNA]</scope>
    <source>
        <strain evidence="4">CH2 X CH6</strain>
    </source>
</reference>
<dbReference type="Pfam" id="PF13385">
    <property type="entry name" value="Laminin_G_3"/>
    <property type="match status" value="1"/>
</dbReference>
<dbReference type="OMA" id="QHISANQ"/>
<dbReference type="HOGENOM" id="CLU_048339_0_0_1"/>
<organism evidence="3 4">
    <name type="scientific">Nematostella vectensis</name>
    <name type="common">Starlet sea anemone</name>
    <dbReference type="NCBI Taxonomy" id="45351"/>
    <lineage>
        <taxon>Eukaryota</taxon>
        <taxon>Metazoa</taxon>
        <taxon>Cnidaria</taxon>
        <taxon>Anthozoa</taxon>
        <taxon>Hexacorallia</taxon>
        <taxon>Actiniaria</taxon>
        <taxon>Edwardsiidae</taxon>
        <taxon>Nematostella</taxon>
    </lineage>
</organism>
<dbReference type="SUPFAM" id="SSF49899">
    <property type="entry name" value="Concanavalin A-like lectins/glucanases"/>
    <property type="match status" value="1"/>
</dbReference>
<sequence length="450" mass="50885">MLQFLVITRFYLLGIQWYKQGTFAMISCQVISIFLFTKVEGAPKPVAFYPLNAVHKTRDISGNNLPVGIASSVTLVKGLDGREGGAYYFSGTSSSYIEIPYHAMIDTRYSLTVLAWARPEKDGPILNYYRSNFGVHFWITNNSPSNLFIRIMTRSHVLTKILVSEALSIFTWYFVGFSYDYTSGCLKLYLNGVLVREYNIGKVELATDREIRLGAVTHDSRYYRGRITCLQIYNTALSRNEIRDASAACDEIFWPCFDFVPIDDLTKAANHIWYRLGGETPRRITTRSPRSSLGLSGWMNGTHPQRETGPVTRDLCFAIGNGSCEHEALVTVRQCYGYFVYKFLGLPSGKLRISTEQGKDLDTPLDVLFRQRPGHHLTGHVFYQESPVPSPTRCVGYCLVSGERCKSVNYNSAQDNGICQLNNATASKYDQHISANQEWGYYEPITVTFV</sequence>
<dbReference type="PANTHER" id="PTHR47635">
    <property type="entry name" value="CUB DOMAIN-CONTAINING PROTEIN"/>
    <property type="match status" value="1"/>
</dbReference>
<dbReference type="Gene3D" id="2.60.120.200">
    <property type="match status" value="1"/>
</dbReference>
<dbReference type="PROSITE" id="PS50948">
    <property type="entry name" value="PAN"/>
    <property type="match status" value="1"/>
</dbReference>
<name>A7SIB1_NEMVE</name>
<dbReference type="PANTHER" id="PTHR47635:SF2">
    <property type="entry name" value="LAMG-LIKE JELLYROLL FOLD DOMAIN-CONTAINING PROTEIN"/>
    <property type="match status" value="1"/>
</dbReference>
<dbReference type="Pfam" id="PF00024">
    <property type="entry name" value="PAN_1"/>
    <property type="match status" value="1"/>
</dbReference>